<evidence type="ECO:0000256" key="1">
    <source>
        <dbReference type="SAM" id="Phobius"/>
    </source>
</evidence>
<keyword evidence="1" id="KW-0812">Transmembrane</keyword>
<dbReference type="EMBL" id="BOOJ01000032">
    <property type="protein sequence ID" value="GIH93214.1"/>
    <property type="molecule type" value="Genomic_DNA"/>
</dbReference>
<accession>A0A8J3WJQ5</accession>
<name>A0A8J3WJQ5_9ACTN</name>
<feature type="transmembrane region" description="Helical" evidence="1">
    <location>
        <begin position="20"/>
        <end position="43"/>
    </location>
</feature>
<evidence type="ECO:0008006" key="4">
    <source>
        <dbReference type="Google" id="ProtNLM"/>
    </source>
</evidence>
<feature type="transmembrane region" description="Helical" evidence="1">
    <location>
        <begin position="136"/>
        <end position="158"/>
    </location>
</feature>
<feature type="transmembrane region" description="Helical" evidence="1">
    <location>
        <begin position="94"/>
        <end position="116"/>
    </location>
</feature>
<protein>
    <recommendedName>
        <fullName evidence="4">DUF1772 domain-containing protein</fullName>
    </recommendedName>
</protein>
<sequence>MDSVRQLAIGAPARRYRAHVGAVLVLIAWWGFGNLYEAIVVVPWLWRLPPGSLPGEFQPGSPVFYFVPTGVALLALAWTLVIRVYRDPYRPGRAVLGASALITIAAAGTGILVSAVNPTFRDPAASVSDVHTAIVMWEAGNAVRLALAAAAAVSLLRWQASAPVPGR</sequence>
<comment type="caution">
    <text evidence="2">The sequence shown here is derived from an EMBL/GenBank/DDBJ whole genome shotgun (WGS) entry which is preliminary data.</text>
</comment>
<keyword evidence="3" id="KW-1185">Reference proteome</keyword>
<evidence type="ECO:0000313" key="3">
    <source>
        <dbReference type="Proteomes" id="UP000619788"/>
    </source>
</evidence>
<reference evidence="2 3" key="1">
    <citation type="submission" date="2021-01" db="EMBL/GenBank/DDBJ databases">
        <title>Whole genome shotgun sequence of Planobispora siamensis NBRC 107568.</title>
        <authorList>
            <person name="Komaki H."/>
            <person name="Tamura T."/>
        </authorList>
    </citation>
    <scope>NUCLEOTIDE SEQUENCE [LARGE SCALE GENOMIC DNA]</scope>
    <source>
        <strain evidence="2 3">NBRC 107568</strain>
    </source>
</reference>
<proteinExistence type="predicted"/>
<gene>
    <name evidence="2" type="ORF">Psi01_38440</name>
</gene>
<evidence type="ECO:0000313" key="2">
    <source>
        <dbReference type="EMBL" id="GIH93214.1"/>
    </source>
</evidence>
<dbReference type="AlphaFoldDB" id="A0A8J3WJQ5"/>
<dbReference type="Proteomes" id="UP000619788">
    <property type="component" value="Unassembled WGS sequence"/>
</dbReference>
<keyword evidence="1" id="KW-0472">Membrane</keyword>
<feature type="transmembrane region" description="Helical" evidence="1">
    <location>
        <begin position="63"/>
        <end position="82"/>
    </location>
</feature>
<organism evidence="2 3">
    <name type="scientific">Planobispora siamensis</name>
    <dbReference type="NCBI Taxonomy" id="936338"/>
    <lineage>
        <taxon>Bacteria</taxon>
        <taxon>Bacillati</taxon>
        <taxon>Actinomycetota</taxon>
        <taxon>Actinomycetes</taxon>
        <taxon>Streptosporangiales</taxon>
        <taxon>Streptosporangiaceae</taxon>
        <taxon>Planobispora</taxon>
    </lineage>
</organism>
<keyword evidence="1" id="KW-1133">Transmembrane helix</keyword>
<dbReference type="RefSeq" id="WP_204065399.1">
    <property type="nucleotide sequence ID" value="NZ_BOOJ01000032.1"/>
</dbReference>